<keyword evidence="6" id="KW-0498">Mitosis</keyword>
<dbReference type="GO" id="GO:0005634">
    <property type="term" value="C:nucleus"/>
    <property type="evidence" value="ECO:0007669"/>
    <property type="project" value="UniProtKB-SubCell"/>
</dbReference>
<accession>A0A0P1BHC6</accession>
<protein>
    <submittedName>
        <fullName evidence="14">Centromere-associated protein NUF2</fullName>
    </submittedName>
</protein>
<evidence type="ECO:0000256" key="7">
    <source>
        <dbReference type="ARBA" id="ARBA00023054"/>
    </source>
</evidence>
<dbReference type="EMBL" id="CCYA01000250">
    <property type="protein sequence ID" value="CEH14957.1"/>
    <property type="molecule type" value="Genomic_DNA"/>
</dbReference>
<keyword evidence="4" id="KW-0158">Chromosome</keyword>
<dbReference type="InterPro" id="IPR041112">
    <property type="entry name" value="Nuf2_DHR10-like"/>
</dbReference>
<dbReference type="Pfam" id="PF03800">
    <property type="entry name" value="Nuf2"/>
    <property type="match status" value="1"/>
</dbReference>
<dbReference type="AlphaFoldDB" id="A0A0P1BHC6"/>
<dbReference type="STRING" id="401625.A0A0P1BHC6"/>
<comment type="subcellular location">
    <subcellularLocation>
        <location evidence="2">Chromosome</location>
        <location evidence="2">Centromere</location>
    </subcellularLocation>
    <subcellularLocation>
        <location evidence="1">Nucleus</location>
    </subcellularLocation>
</comment>
<dbReference type="OrthoDB" id="8194677at2759"/>
<evidence type="ECO:0000313" key="14">
    <source>
        <dbReference type="EMBL" id="CEH14957.1"/>
    </source>
</evidence>
<evidence type="ECO:0000256" key="6">
    <source>
        <dbReference type="ARBA" id="ARBA00022776"/>
    </source>
</evidence>
<evidence type="ECO:0000256" key="11">
    <source>
        <dbReference type="SAM" id="Coils"/>
    </source>
</evidence>
<sequence>MGASANGGAGMETLQSFPQLSISELLSVLSEMGTPATSEELSKPTPEFAAKVFGAFLESLNGVTGKWIERQRDAICGQLEYRELYEEGVHHMLLFREIRAMMTHATIHDFAMADLTKPTAKRFKNHLSALSNFWRFSQDRVIEFDDAARDGDQLLDRREDLVKSVDVLRNELRNQTEQRASEQPKVLALRDENAGLSDKLLGLKKEQGTLMQDHDVFKTEKGDLTQKLLDLQFKLNTAIADIRRYQNRAIESPNKLREMLSELEERYKQDKVSLGDSQRKIRELQEKQKVLQGVETETKSAQGLLQRVLEQTQKYAQEEAARDHALATFADNQRARDEIELKKDLVARRLASLTQRIERLNKSIETRRAEEKKRALEVEAEFDRLSKEKGKRSEEEKGKVQEADAYEKEYTDLMRAYDAHVAYMKQESEVIKARAREYMSVIRQKLNVQV</sequence>
<name>A0A0P1BHC6_9BASI</name>
<evidence type="ECO:0000256" key="4">
    <source>
        <dbReference type="ARBA" id="ARBA00022454"/>
    </source>
</evidence>
<feature type="domain" description="Kinetochore protein Nuf2 N-terminal" evidence="12">
    <location>
        <begin position="16"/>
        <end position="147"/>
    </location>
</feature>
<comment type="similarity">
    <text evidence="3">Belongs to the NUF2 family.</text>
</comment>
<evidence type="ECO:0000256" key="5">
    <source>
        <dbReference type="ARBA" id="ARBA00022618"/>
    </source>
</evidence>
<proteinExistence type="inferred from homology"/>
<dbReference type="Proteomes" id="UP000054845">
    <property type="component" value="Unassembled WGS sequence"/>
</dbReference>
<keyword evidence="7 11" id="KW-0175">Coiled coil</keyword>
<dbReference type="InterPro" id="IPR038275">
    <property type="entry name" value="Nuf2_N_sf"/>
</dbReference>
<evidence type="ECO:0000256" key="10">
    <source>
        <dbReference type="ARBA" id="ARBA00023328"/>
    </source>
</evidence>
<dbReference type="Gene3D" id="1.10.418.60">
    <property type="entry name" value="Ncd80 complex, Nuf2 subunit"/>
    <property type="match status" value="1"/>
</dbReference>
<keyword evidence="15" id="KW-1185">Reference proteome</keyword>
<evidence type="ECO:0000259" key="12">
    <source>
        <dbReference type="Pfam" id="PF03800"/>
    </source>
</evidence>
<evidence type="ECO:0000256" key="9">
    <source>
        <dbReference type="ARBA" id="ARBA00023306"/>
    </source>
</evidence>
<organism evidence="14 15">
    <name type="scientific">Ceraceosorus bombacis</name>
    <dbReference type="NCBI Taxonomy" id="401625"/>
    <lineage>
        <taxon>Eukaryota</taxon>
        <taxon>Fungi</taxon>
        <taxon>Dikarya</taxon>
        <taxon>Basidiomycota</taxon>
        <taxon>Ustilaginomycotina</taxon>
        <taxon>Exobasidiomycetes</taxon>
        <taxon>Ceraceosorales</taxon>
        <taxon>Ceraceosoraceae</taxon>
        <taxon>Ceraceosorus</taxon>
    </lineage>
</organism>
<evidence type="ECO:0000256" key="1">
    <source>
        <dbReference type="ARBA" id="ARBA00004123"/>
    </source>
</evidence>
<evidence type="ECO:0000256" key="3">
    <source>
        <dbReference type="ARBA" id="ARBA00005498"/>
    </source>
</evidence>
<feature type="coiled-coil region" evidence="11">
    <location>
        <begin position="343"/>
        <end position="388"/>
    </location>
</feature>
<dbReference type="Pfam" id="PF18595">
    <property type="entry name" value="Nuf2_DHR10-like"/>
    <property type="match status" value="1"/>
</dbReference>
<reference evidence="15" key="1">
    <citation type="submission" date="2014-09" db="EMBL/GenBank/DDBJ databases">
        <authorList>
            <person name="Sharma Rahul"/>
            <person name="Thines Marco"/>
        </authorList>
    </citation>
    <scope>NUCLEOTIDE SEQUENCE [LARGE SCALE GENOMIC DNA]</scope>
</reference>
<dbReference type="GO" id="GO:0031262">
    <property type="term" value="C:Ndc80 complex"/>
    <property type="evidence" value="ECO:0007669"/>
    <property type="project" value="InterPro"/>
</dbReference>
<evidence type="ECO:0000259" key="13">
    <source>
        <dbReference type="Pfam" id="PF18595"/>
    </source>
</evidence>
<dbReference type="GO" id="GO:0051301">
    <property type="term" value="P:cell division"/>
    <property type="evidence" value="ECO:0007669"/>
    <property type="project" value="UniProtKB-KW"/>
</dbReference>
<keyword evidence="8" id="KW-0539">Nucleus</keyword>
<dbReference type="InterPro" id="IPR005549">
    <property type="entry name" value="Kinetochore_Nuf2_N"/>
</dbReference>
<keyword evidence="5" id="KW-0132">Cell division</keyword>
<evidence type="ECO:0000313" key="15">
    <source>
        <dbReference type="Proteomes" id="UP000054845"/>
    </source>
</evidence>
<evidence type="ECO:0000256" key="2">
    <source>
        <dbReference type="ARBA" id="ARBA00004584"/>
    </source>
</evidence>
<evidence type="ECO:0000256" key="8">
    <source>
        <dbReference type="ARBA" id="ARBA00023242"/>
    </source>
</evidence>
<keyword evidence="10" id="KW-0137">Centromere</keyword>
<feature type="domain" description="Nuf2 DHR10-like" evidence="13">
    <location>
        <begin position="265"/>
        <end position="379"/>
    </location>
</feature>
<keyword evidence="9" id="KW-0131">Cell cycle</keyword>